<reference evidence="1 2" key="1">
    <citation type="submission" date="2020-08" db="EMBL/GenBank/DDBJ databases">
        <title>A Genomic Blueprint of the Chicken Gut Microbiome.</title>
        <authorList>
            <person name="Gilroy R."/>
            <person name="Ravi A."/>
            <person name="Getino M."/>
            <person name="Pursley I."/>
            <person name="Horton D.L."/>
            <person name="Alikhan N.-F."/>
            <person name="Baker D."/>
            <person name="Gharbi K."/>
            <person name="Hall N."/>
            <person name="Watson M."/>
            <person name="Adriaenssens E.M."/>
            <person name="Foster-Nyarko E."/>
            <person name="Jarju S."/>
            <person name="Secka A."/>
            <person name="Antonio M."/>
            <person name="Oren A."/>
            <person name="Chaudhuri R."/>
            <person name="La Ragione R.M."/>
            <person name="Hildebrand F."/>
            <person name="Pallen M.J."/>
        </authorList>
    </citation>
    <scope>NUCLEOTIDE SEQUENCE [LARGE SCALE GENOMIC DNA]</scope>
    <source>
        <strain evidence="1 2">Sa2CUA8</strain>
    </source>
</reference>
<keyword evidence="2" id="KW-1185">Reference proteome</keyword>
<dbReference type="Pfam" id="PF10012">
    <property type="entry name" value="DUF2255"/>
    <property type="match status" value="1"/>
</dbReference>
<name>A0ABR8V1I0_9CELL</name>
<accession>A0ABR8V1I0</accession>
<comment type="caution">
    <text evidence="1">The sequence shown here is derived from an EMBL/GenBank/DDBJ whole genome shotgun (WGS) entry which is preliminary data.</text>
</comment>
<organism evidence="1 2">
    <name type="scientific">Oerskovia gallyi</name>
    <dbReference type="NCBI Taxonomy" id="2762226"/>
    <lineage>
        <taxon>Bacteria</taxon>
        <taxon>Bacillati</taxon>
        <taxon>Actinomycetota</taxon>
        <taxon>Actinomycetes</taxon>
        <taxon>Micrococcales</taxon>
        <taxon>Cellulomonadaceae</taxon>
        <taxon>Oerskovia</taxon>
    </lineage>
</organism>
<dbReference type="RefSeq" id="WP_191790355.1">
    <property type="nucleotide sequence ID" value="NZ_JACSQE010000006.1"/>
</dbReference>
<evidence type="ECO:0000313" key="2">
    <source>
        <dbReference type="Proteomes" id="UP000633601"/>
    </source>
</evidence>
<dbReference type="InterPro" id="IPR016888">
    <property type="entry name" value="UCP028498"/>
</dbReference>
<proteinExistence type="predicted"/>
<evidence type="ECO:0000313" key="1">
    <source>
        <dbReference type="EMBL" id="MBD7998649.1"/>
    </source>
</evidence>
<dbReference type="Proteomes" id="UP000633601">
    <property type="component" value="Unassembled WGS sequence"/>
</dbReference>
<sequence>MTAWTADQLRTIVEHEDLFVSPFREDGVAYGTPTQTWALVVDGKVYVRAANGKDSRWYQAAITQKAGRVRVDGVDYEVTFEDAGSDDEAAIDAAYEAKYGSAEESFAVPIMQGEGPKGASVRVSPR</sequence>
<gene>
    <name evidence="1" type="ORF">H9640_08800</name>
</gene>
<protein>
    <submittedName>
        <fullName evidence="1">DUF2255 family protein</fullName>
    </submittedName>
</protein>
<dbReference type="EMBL" id="JACSQE010000006">
    <property type="protein sequence ID" value="MBD7998649.1"/>
    <property type="molecule type" value="Genomic_DNA"/>
</dbReference>